<keyword evidence="2" id="KW-0732">Signal</keyword>
<comment type="caution">
    <text evidence="5">The sequence shown here is derived from an EMBL/GenBank/DDBJ whole genome shotgun (WGS) entry which is preliminary data.</text>
</comment>
<proteinExistence type="inferred from homology"/>
<dbReference type="SUPFAM" id="SSF53474">
    <property type="entry name" value="alpha/beta-Hydrolases"/>
    <property type="match status" value="1"/>
</dbReference>
<reference evidence="6" key="1">
    <citation type="journal article" date="2019" name="Int. J. Syst. Evol. Microbiol.">
        <title>The Global Catalogue of Microorganisms (GCM) 10K type strain sequencing project: providing services to taxonomists for standard genome sequencing and annotation.</title>
        <authorList>
            <consortium name="The Broad Institute Genomics Platform"/>
            <consortium name="The Broad Institute Genome Sequencing Center for Infectious Disease"/>
            <person name="Wu L."/>
            <person name="Ma J."/>
        </authorList>
    </citation>
    <scope>NUCLEOTIDE SEQUENCE [LARGE SCALE GENOMIC DNA]</scope>
    <source>
        <strain evidence="6">JCM 5067</strain>
    </source>
</reference>
<dbReference type="InterPro" id="IPR029058">
    <property type="entry name" value="AB_hydrolase_fold"/>
</dbReference>
<name>A0ABP3QAU1_9ACTN</name>
<evidence type="ECO:0000259" key="4">
    <source>
        <dbReference type="Pfam" id="PF08386"/>
    </source>
</evidence>
<dbReference type="Pfam" id="PF08386">
    <property type="entry name" value="Abhydrolase_4"/>
    <property type="match status" value="1"/>
</dbReference>
<dbReference type="Gene3D" id="3.40.50.1820">
    <property type="entry name" value="alpha/beta hydrolase"/>
    <property type="match status" value="1"/>
</dbReference>
<evidence type="ECO:0000313" key="5">
    <source>
        <dbReference type="EMBL" id="GAA0587205.1"/>
    </source>
</evidence>
<keyword evidence="6" id="KW-1185">Reference proteome</keyword>
<keyword evidence="3 5" id="KW-0378">Hydrolase</keyword>
<dbReference type="GO" id="GO:0016787">
    <property type="term" value="F:hydrolase activity"/>
    <property type="evidence" value="ECO:0007669"/>
    <property type="project" value="UniProtKB-KW"/>
</dbReference>
<dbReference type="EMBL" id="BAAACA010000009">
    <property type="protein sequence ID" value="GAA0587205.1"/>
    <property type="molecule type" value="Genomic_DNA"/>
</dbReference>
<dbReference type="PANTHER" id="PTHR43248:SF29">
    <property type="entry name" value="TRIPEPTIDYL AMINOPEPTIDASE"/>
    <property type="match status" value="1"/>
</dbReference>
<sequence>MSSAVSSAIRYGVLVVAATGVALSLTGCHMADTAKSAVESGRPPGATSGQPLPAALSGQPVAWRPCAAPTAAQGGGGAPGRQWECATVRAPLDYAKPEGETLGLALIRGKAVERGGSGALLLNVGGPGKSGVAALPRLAAEYSRLHAHYDLVGFDARGVGESAGVRCLSDADLDDQAAIDALDGPGPDAGDNKRFAAACRARSGKLLPHMDTESAARDLDLIRQVLREKKLTYFGASHGSKVGAVYAHLFPKNVGRMVLDAAPDPGQDALRASVSRAEGLQLALEHFLRDCAASRGARCPTGTDPAEGNRKVMALLGKLDQRPLPAQHGRTLTRYRATQGMAAALNDQAGWKQLAAGLDEAMHHGRGAVLSSLADSGAERDERGRYSNAGAARRAITCADDKHRYSTAEVQRVLPRFRQASPAFGEPLAWTLAQCSQWPVPGKADTTDVRARGAAPIVVIGNTGDPVTPAAGAAAMARQLGDKVGVHLTLRGEGHGAYHTGNACITGAVDSYLIKGTRPRNGLICG</sequence>
<evidence type="ECO:0000256" key="3">
    <source>
        <dbReference type="ARBA" id="ARBA00022801"/>
    </source>
</evidence>
<gene>
    <name evidence="5" type="ORF">GCM10010394_15350</name>
</gene>
<dbReference type="RefSeq" id="WP_344071534.1">
    <property type="nucleotide sequence ID" value="NZ_BAAACA010000009.1"/>
</dbReference>
<feature type="domain" description="Peptidase S33 tripeptidyl aminopeptidase-like C-terminal" evidence="4">
    <location>
        <begin position="421"/>
        <end position="525"/>
    </location>
</feature>
<evidence type="ECO:0000313" key="6">
    <source>
        <dbReference type="Proteomes" id="UP001500668"/>
    </source>
</evidence>
<evidence type="ECO:0000256" key="2">
    <source>
        <dbReference type="ARBA" id="ARBA00022729"/>
    </source>
</evidence>
<dbReference type="InterPro" id="IPR051601">
    <property type="entry name" value="Serine_prot/Carboxylest_S33"/>
</dbReference>
<protein>
    <submittedName>
        <fullName evidence="5">Alpha/beta fold hydrolase</fullName>
    </submittedName>
</protein>
<evidence type="ECO:0000256" key="1">
    <source>
        <dbReference type="ARBA" id="ARBA00010088"/>
    </source>
</evidence>
<comment type="similarity">
    <text evidence="1">Belongs to the peptidase S33 family.</text>
</comment>
<dbReference type="InterPro" id="IPR013595">
    <property type="entry name" value="Pept_S33_TAP-like_C"/>
</dbReference>
<dbReference type="PANTHER" id="PTHR43248">
    <property type="entry name" value="2-SUCCINYL-6-HYDROXY-2,4-CYCLOHEXADIENE-1-CARBOXYLATE SYNTHASE"/>
    <property type="match status" value="1"/>
</dbReference>
<organism evidence="5 6">
    <name type="scientific">Streptomyces crystallinus</name>
    <dbReference type="NCBI Taxonomy" id="68191"/>
    <lineage>
        <taxon>Bacteria</taxon>
        <taxon>Bacillati</taxon>
        <taxon>Actinomycetota</taxon>
        <taxon>Actinomycetes</taxon>
        <taxon>Kitasatosporales</taxon>
        <taxon>Streptomycetaceae</taxon>
        <taxon>Streptomyces</taxon>
    </lineage>
</organism>
<dbReference type="Proteomes" id="UP001500668">
    <property type="component" value="Unassembled WGS sequence"/>
</dbReference>
<accession>A0ABP3QAU1</accession>